<reference evidence="1" key="1">
    <citation type="submission" date="2022-06" db="EMBL/GenBank/DDBJ databases">
        <title>Genome Sequence of Candolleomyces eurysporus.</title>
        <authorList>
            <person name="Buettner E."/>
        </authorList>
    </citation>
    <scope>NUCLEOTIDE SEQUENCE</scope>
    <source>
        <strain evidence="1">VTCC 930004</strain>
    </source>
</reference>
<proteinExistence type="predicted"/>
<dbReference type="EMBL" id="JANBPK010000747">
    <property type="protein sequence ID" value="KAJ2933318.1"/>
    <property type="molecule type" value="Genomic_DNA"/>
</dbReference>
<organism evidence="1 2">
    <name type="scientific">Candolleomyces eurysporus</name>
    <dbReference type="NCBI Taxonomy" id="2828524"/>
    <lineage>
        <taxon>Eukaryota</taxon>
        <taxon>Fungi</taxon>
        <taxon>Dikarya</taxon>
        <taxon>Basidiomycota</taxon>
        <taxon>Agaricomycotina</taxon>
        <taxon>Agaricomycetes</taxon>
        <taxon>Agaricomycetidae</taxon>
        <taxon>Agaricales</taxon>
        <taxon>Agaricineae</taxon>
        <taxon>Psathyrellaceae</taxon>
        <taxon>Candolleomyces</taxon>
    </lineage>
</organism>
<protein>
    <submittedName>
        <fullName evidence="1">Uncharacterized protein</fullName>
    </submittedName>
</protein>
<gene>
    <name evidence="1" type="ORF">H1R20_g3777</name>
</gene>
<feature type="non-terminal residue" evidence="1">
    <location>
        <position position="1"/>
    </location>
</feature>
<evidence type="ECO:0000313" key="2">
    <source>
        <dbReference type="Proteomes" id="UP001140091"/>
    </source>
</evidence>
<dbReference type="AlphaFoldDB" id="A0A9W8JM07"/>
<keyword evidence="2" id="KW-1185">Reference proteome</keyword>
<name>A0A9W8JM07_9AGAR</name>
<evidence type="ECO:0000313" key="1">
    <source>
        <dbReference type="EMBL" id="KAJ2933318.1"/>
    </source>
</evidence>
<dbReference type="Proteomes" id="UP001140091">
    <property type="component" value="Unassembled WGS sequence"/>
</dbReference>
<comment type="caution">
    <text evidence="1">The sequence shown here is derived from an EMBL/GenBank/DDBJ whole genome shotgun (WGS) entry which is preliminary data.</text>
</comment>
<accession>A0A9W8JM07</accession>
<sequence length="98" mass="10499">MTRMPSPEVASNTTLKIQAISIDPPAAASAVIKKLIIIYLFLPVLNSVGVSKNTDRPYNAMKIWIPEGVLSDEVGVQSPAEDPSNSFELETAVFGHGC</sequence>